<dbReference type="SUPFAM" id="SSF51905">
    <property type="entry name" value="FAD/NAD(P)-binding domain"/>
    <property type="match status" value="1"/>
</dbReference>
<dbReference type="InterPro" id="IPR036188">
    <property type="entry name" value="FAD/NAD-bd_sf"/>
</dbReference>
<proteinExistence type="inferred from homology"/>
<dbReference type="AlphaFoldDB" id="A0A2U1SQS4"/>
<dbReference type="OrthoDB" id="337830at2"/>
<comment type="caution">
    <text evidence="3">The sequence shown here is derived from an EMBL/GenBank/DDBJ whole genome shotgun (WGS) entry which is preliminary data.</text>
</comment>
<dbReference type="Proteomes" id="UP000245137">
    <property type="component" value="Unassembled WGS sequence"/>
</dbReference>
<dbReference type="Pfam" id="PF01593">
    <property type="entry name" value="Amino_oxidase"/>
    <property type="match status" value="2"/>
</dbReference>
<sequence length="536" mass="57758">MLDVVIVGGGACGLALARGLAGAGVSFALYEARPRLGGRVLSVEDQSSGMRVDLGPTWFWPDTQPTITSLVKELGLTDFPQYDPGTALLLAFGDKKPETRMTPNLHSGARRLEGGMASLIEALTAAVPAEAIHLSSVLRAIADRGDHVELTFETEGETETVTAERAVLALPPRLLAEHLAFQPELDALSRNAMRSAPTWMAAQAKAVVGFSGAPAWRAEGHSGNAFATHEQAVLGEIFDACDAAGERAAIGGFFAFSPELREAFGGGMAMLIDSQFVQLFGKPLEAGGEQHIQDWAREPFTCATIDLTPPSEHPDYGDPLLRQAFWDGKLYLGGAETAREGGGYLEGALVAAERIRLRLLDQKETSTMISGEGATGEALNEASMARFREWVNAKRAPTFASYRQRLNFGLSNGQKEQITQRAMLGAMEAVLKEALAVLEGLPFDHSVVSVDKGRSDLTPLAQKAFDGFIQELLDGVIDYNRTSCALSNFPEEHKPSKDYLQVTLLDIAAAWKEFSLDANQVLLDKRVADQQATRSL</sequence>
<comment type="similarity">
    <text evidence="1">Belongs to the flavin monoamine oxidase family.</text>
</comment>
<protein>
    <submittedName>
        <fullName evidence="3">Amine oxidase</fullName>
    </submittedName>
</protein>
<feature type="domain" description="Amine oxidase" evidence="2">
    <location>
        <begin position="12"/>
        <end position="93"/>
    </location>
</feature>
<name>A0A2U1SQS4_METSR</name>
<dbReference type="PANTHER" id="PTHR43563">
    <property type="entry name" value="AMINE OXIDASE"/>
    <property type="match status" value="1"/>
</dbReference>
<dbReference type="RefSeq" id="WP_108917183.1">
    <property type="nucleotide sequence ID" value="NZ_BGJY01000010.1"/>
</dbReference>
<dbReference type="SUPFAM" id="SSF54373">
    <property type="entry name" value="FAD-linked reductases, C-terminal domain"/>
    <property type="match status" value="1"/>
</dbReference>
<reference evidence="3 4" key="1">
    <citation type="journal article" date="2018" name="Appl. Microbiol. Biotechnol.">
        <title>Co-cultivation of the strictly anaerobic methanogen Methanosarcina barkeri with aerobic methanotrophs in an oxygen-limited membrane bioreactor.</title>
        <authorList>
            <person name="In 't Zandt M.H."/>
            <person name="van den Bosch T.J.M."/>
            <person name="Rijkers R."/>
            <person name="van Kessel M.A.H.J."/>
            <person name="Jetten M.S.M."/>
            <person name="Welte C.U."/>
        </authorList>
    </citation>
    <scope>NUCLEOTIDE SEQUENCE [LARGE SCALE GENOMIC DNA]</scope>
    <source>
        <strain evidence="3 4">DSM 17706</strain>
    </source>
</reference>
<dbReference type="PANTHER" id="PTHR43563:SF1">
    <property type="entry name" value="AMINE OXIDASE [FLAVIN-CONTAINING] B"/>
    <property type="match status" value="1"/>
</dbReference>
<dbReference type="InterPro" id="IPR050703">
    <property type="entry name" value="Flavin_MAO"/>
</dbReference>
<feature type="domain" description="Amine oxidase" evidence="2">
    <location>
        <begin position="106"/>
        <end position="354"/>
    </location>
</feature>
<organism evidence="3 4">
    <name type="scientific">Methylosinus sporium</name>
    <dbReference type="NCBI Taxonomy" id="428"/>
    <lineage>
        <taxon>Bacteria</taxon>
        <taxon>Pseudomonadati</taxon>
        <taxon>Pseudomonadota</taxon>
        <taxon>Alphaproteobacteria</taxon>
        <taxon>Hyphomicrobiales</taxon>
        <taxon>Methylocystaceae</taxon>
        <taxon>Methylosinus</taxon>
    </lineage>
</organism>
<gene>
    <name evidence="3" type="ORF">C5689_10235</name>
</gene>
<evidence type="ECO:0000313" key="4">
    <source>
        <dbReference type="Proteomes" id="UP000245137"/>
    </source>
</evidence>
<keyword evidence="4" id="KW-1185">Reference proteome</keyword>
<dbReference type="EMBL" id="PUIV01000013">
    <property type="protein sequence ID" value="PWB93962.1"/>
    <property type="molecule type" value="Genomic_DNA"/>
</dbReference>
<accession>A0A2U1SQS4</accession>
<evidence type="ECO:0000259" key="2">
    <source>
        <dbReference type="Pfam" id="PF01593"/>
    </source>
</evidence>
<dbReference type="Gene3D" id="3.50.50.60">
    <property type="entry name" value="FAD/NAD(P)-binding domain"/>
    <property type="match status" value="2"/>
</dbReference>
<evidence type="ECO:0000256" key="1">
    <source>
        <dbReference type="ARBA" id="ARBA00005995"/>
    </source>
</evidence>
<dbReference type="InterPro" id="IPR002937">
    <property type="entry name" value="Amino_oxidase"/>
</dbReference>
<evidence type="ECO:0000313" key="3">
    <source>
        <dbReference type="EMBL" id="PWB93962.1"/>
    </source>
</evidence>
<dbReference type="GO" id="GO:0016491">
    <property type="term" value="F:oxidoreductase activity"/>
    <property type="evidence" value="ECO:0007669"/>
    <property type="project" value="InterPro"/>
</dbReference>